<dbReference type="AlphaFoldDB" id="A0A410X116"/>
<evidence type="ECO:0000313" key="4">
    <source>
        <dbReference type="Proteomes" id="UP000288943"/>
    </source>
</evidence>
<dbReference type="Pfam" id="PF08863">
    <property type="entry name" value="YolD"/>
    <property type="match status" value="1"/>
</dbReference>
<evidence type="ECO:0000313" key="3">
    <source>
        <dbReference type="EMBL" id="QAV20202.1"/>
    </source>
</evidence>
<dbReference type="OrthoDB" id="2376882at2"/>
<dbReference type="Proteomes" id="UP001527202">
    <property type="component" value="Unassembled WGS sequence"/>
</dbReference>
<proteinExistence type="predicted"/>
<evidence type="ECO:0000313" key="2">
    <source>
        <dbReference type="EMBL" id="MCY9597819.1"/>
    </source>
</evidence>
<dbReference type="InterPro" id="IPR014962">
    <property type="entry name" value="YolD"/>
</dbReference>
<protein>
    <submittedName>
        <fullName evidence="3">YolD-like family protein</fullName>
    </submittedName>
</protein>
<dbReference type="RefSeq" id="WP_042232737.1">
    <property type="nucleotide sequence ID" value="NZ_CP026520.1"/>
</dbReference>
<evidence type="ECO:0000256" key="1">
    <source>
        <dbReference type="SAM" id="MobiDB-lite"/>
    </source>
</evidence>
<dbReference type="GeneID" id="95377475"/>
<name>A0A410X116_9BACL</name>
<dbReference type="Proteomes" id="UP000288943">
    <property type="component" value="Chromosome"/>
</dbReference>
<gene>
    <name evidence="2" type="ORF">M5X16_18800</name>
    <name evidence="3" type="ORF">PC41400_22035</name>
</gene>
<accession>A0A410X116</accession>
<dbReference type="EMBL" id="CP026520">
    <property type="protein sequence ID" value="QAV20202.1"/>
    <property type="molecule type" value="Genomic_DNA"/>
</dbReference>
<reference evidence="3 4" key="1">
    <citation type="submission" date="2018-01" db="EMBL/GenBank/DDBJ databases">
        <title>The whole genome sequencing and assembly of Paenibacillus chitinolyticus KCCM 41400 strain.</title>
        <authorList>
            <person name="Kim J.-Y."/>
            <person name="Park M.-K."/>
            <person name="Lee Y.-J."/>
            <person name="Yi H."/>
            <person name="Bahn Y.-S."/>
            <person name="Kim J.F."/>
            <person name="Lee D.-W."/>
        </authorList>
    </citation>
    <scope>NUCLEOTIDE SEQUENCE [LARGE SCALE GENOMIC DNA]</scope>
    <source>
        <strain evidence="3 4">KCCM 41400</strain>
    </source>
</reference>
<organism evidence="3 4">
    <name type="scientific">Paenibacillus chitinolyticus</name>
    <dbReference type="NCBI Taxonomy" id="79263"/>
    <lineage>
        <taxon>Bacteria</taxon>
        <taxon>Bacillati</taxon>
        <taxon>Bacillota</taxon>
        <taxon>Bacilli</taxon>
        <taxon>Bacillales</taxon>
        <taxon>Paenibacillaceae</taxon>
        <taxon>Paenibacillus</taxon>
    </lineage>
</organism>
<reference evidence="2 5" key="2">
    <citation type="submission" date="2022-05" db="EMBL/GenBank/DDBJ databases">
        <title>Genome Sequencing of Bee-Associated Microbes.</title>
        <authorList>
            <person name="Dunlap C."/>
        </authorList>
    </citation>
    <scope>NUCLEOTIDE SEQUENCE [LARGE SCALE GENOMIC DNA]</scope>
    <source>
        <strain evidence="2 5">NRRL B-23120</strain>
    </source>
</reference>
<feature type="region of interest" description="Disordered" evidence="1">
    <location>
        <begin position="1"/>
        <end position="23"/>
    </location>
</feature>
<dbReference type="KEGG" id="pchi:PC41400_22035"/>
<keyword evidence="5" id="KW-1185">Reference proteome</keyword>
<evidence type="ECO:0000313" key="5">
    <source>
        <dbReference type="Proteomes" id="UP001527202"/>
    </source>
</evidence>
<sequence>MNSSSTGSKTGKKLQGNGLYESSRMMLPEHKEAYLRHQRELNRRAHPSLEDEERQRIGSLLAQAKTTGRVLTLTVYGPFEDEEITGIVRRIDPLKQEIHLEVPGNVRRLAFDDILRISD</sequence>
<dbReference type="EMBL" id="JAMDMJ010000025">
    <property type="protein sequence ID" value="MCY9597819.1"/>
    <property type="molecule type" value="Genomic_DNA"/>
</dbReference>